<reference evidence="5" key="1">
    <citation type="journal article" date="2019" name="Int. J. Syst. Evol. Microbiol.">
        <title>The Global Catalogue of Microorganisms (GCM) 10K type strain sequencing project: providing services to taxonomists for standard genome sequencing and annotation.</title>
        <authorList>
            <consortium name="The Broad Institute Genomics Platform"/>
            <consortium name="The Broad Institute Genome Sequencing Center for Infectious Disease"/>
            <person name="Wu L."/>
            <person name="Ma J."/>
        </authorList>
    </citation>
    <scope>NUCLEOTIDE SEQUENCE [LARGE SCALE GENOMIC DNA]</scope>
    <source>
        <strain evidence="5">CCUG 64793</strain>
    </source>
</reference>
<feature type="coiled-coil region" evidence="1">
    <location>
        <begin position="116"/>
        <end position="169"/>
    </location>
</feature>
<dbReference type="InterPro" id="IPR025380">
    <property type="entry name" value="DUF4369"/>
</dbReference>
<keyword evidence="1" id="KW-0175">Coiled coil</keyword>
<proteinExistence type="predicted"/>
<dbReference type="RefSeq" id="WP_380743934.1">
    <property type="nucleotide sequence ID" value="NZ_JBHTLI010000001.1"/>
</dbReference>
<evidence type="ECO:0000259" key="3">
    <source>
        <dbReference type="Pfam" id="PF14289"/>
    </source>
</evidence>
<organism evidence="4 5">
    <name type="scientific">Salegentibacter chungangensis</name>
    <dbReference type="NCBI Taxonomy" id="1335724"/>
    <lineage>
        <taxon>Bacteria</taxon>
        <taxon>Pseudomonadati</taxon>
        <taxon>Bacteroidota</taxon>
        <taxon>Flavobacteriia</taxon>
        <taxon>Flavobacteriales</taxon>
        <taxon>Flavobacteriaceae</taxon>
        <taxon>Salegentibacter</taxon>
    </lineage>
</organism>
<keyword evidence="5" id="KW-1185">Reference proteome</keyword>
<keyword evidence="2" id="KW-0732">Signal</keyword>
<sequence length="247" mass="28828">MKKISLLLLVIISLAACSEKESNLTVNGNIKGLKKGTVYLQKIEDTLVVNVDSVKVDGNSQFTMQAYIESPQIMYLYLQKVDNSEYDDRLNFFAEKGEVNITTNLKNFESEAKITAAKNQERLEEYRKMMDRFNDSNLELIKENFKAQKAEDEDKLMEINKRYDNLLKRKYLYTVNFAINNKDLEIAPYLALSEIFDANIKYLDTIYTSLDKGVKKSKYGKQLKDFLKERREQEKKLSAQMEDEEQQ</sequence>
<dbReference type="Pfam" id="PF14289">
    <property type="entry name" value="DUF4369"/>
    <property type="match status" value="1"/>
</dbReference>
<evidence type="ECO:0000256" key="2">
    <source>
        <dbReference type="SAM" id="SignalP"/>
    </source>
</evidence>
<evidence type="ECO:0000256" key="1">
    <source>
        <dbReference type="SAM" id="Coils"/>
    </source>
</evidence>
<accession>A0ABW3NRV1</accession>
<name>A0ABW3NRV1_9FLAO</name>
<protein>
    <submittedName>
        <fullName evidence="4">DUF4369 domain-containing protein</fullName>
    </submittedName>
</protein>
<gene>
    <name evidence="4" type="ORF">ACFQ3Q_06070</name>
</gene>
<feature type="chain" id="PRO_5046007902" evidence="2">
    <location>
        <begin position="19"/>
        <end position="247"/>
    </location>
</feature>
<evidence type="ECO:0000313" key="4">
    <source>
        <dbReference type="EMBL" id="MFD1095304.1"/>
    </source>
</evidence>
<dbReference type="EMBL" id="JBHTLI010000001">
    <property type="protein sequence ID" value="MFD1095304.1"/>
    <property type="molecule type" value="Genomic_DNA"/>
</dbReference>
<feature type="domain" description="DUF4369" evidence="3">
    <location>
        <begin position="25"/>
        <end position="122"/>
    </location>
</feature>
<evidence type="ECO:0000313" key="5">
    <source>
        <dbReference type="Proteomes" id="UP001597131"/>
    </source>
</evidence>
<dbReference type="PROSITE" id="PS51257">
    <property type="entry name" value="PROKAR_LIPOPROTEIN"/>
    <property type="match status" value="1"/>
</dbReference>
<comment type="caution">
    <text evidence="4">The sequence shown here is derived from an EMBL/GenBank/DDBJ whole genome shotgun (WGS) entry which is preliminary data.</text>
</comment>
<feature type="signal peptide" evidence="2">
    <location>
        <begin position="1"/>
        <end position="18"/>
    </location>
</feature>
<dbReference type="Proteomes" id="UP001597131">
    <property type="component" value="Unassembled WGS sequence"/>
</dbReference>